<feature type="region of interest" description="Disordered" evidence="3">
    <location>
        <begin position="330"/>
        <end position="364"/>
    </location>
</feature>
<evidence type="ECO:0000256" key="1">
    <source>
        <dbReference type="ARBA" id="ARBA00023125"/>
    </source>
</evidence>
<dbReference type="Proteomes" id="UP000249123">
    <property type="component" value="Unassembled WGS sequence"/>
</dbReference>
<dbReference type="Gene3D" id="1.10.443.10">
    <property type="entry name" value="Intergrase catalytic core"/>
    <property type="match status" value="1"/>
</dbReference>
<comment type="caution">
    <text evidence="5">The sequence shown here is derived from an EMBL/GenBank/DDBJ whole genome shotgun (WGS) entry which is preliminary data.</text>
</comment>
<gene>
    <name evidence="5" type="ORF">HY3_05820</name>
</gene>
<accession>A0A8B2PJB8</accession>
<dbReference type="Pfam" id="PF00589">
    <property type="entry name" value="Phage_integrase"/>
    <property type="match status" value="1"/>
</dbReference>
<protein>
    <recommendedName>
        <fullName evidence="4">Tyr recombinase domain-containing protein</fullName>
    </recommendedName>
</protein>
<keyword evidence="1" id="KW-0238">DNA-binding</keyword>
<organism evidence="5 6">
    <name type="scientific">Hyphomonas pacifica</name>
    <dbReference type="NCBI Taxonomy" id="1280941"/>
    <lineage>
        <taxon>Bacteria</taxon>
        <taxon>Pseudomonadati</taxon>
        <taxon>Pseudomonadota</taxon>
        <taxon>Alphaproteobacteria</taxon>
        <taxon>Hyphomonadales</taxon>
        <taxon>Hyphomonadaceae</taxon>
        <taxon>Hyphomonas</taxon>
    </lineage>
</organism>
<dbReference type="CDD" id="cd00397">
    <property type="entry name" value="DNA_BRE_C"/>
    <property type="match status" value="1"/>
</dbReference>
<evidence type="ECO:0000256" key="2">
    <source>
        <dbReference type="ARBA" id="ARBA00023172"/>
    </source>
</evidence>
<evidence type="ECO:0000313" key="6">
    <source>
        <dbReference type="Proteomes" id="UP000249123"/>
    </source>
</evidence>
<name>A0A8B2PJB8_9PROT</name>
<dbReference type="GO" id="GO:0015074">
    <property type="term" value="P:DNA integration"/>
    <property type="evidence" value="ECO:0007669"/>
    <property type="project" value="InterPro"/>
</dbReference>
<evidence type="ECO:0000256" key="3">
    <source>
        <dbReference type="SAM" id="MobiDB-lite"/>
    </source>
</evidence>
<keyword evidence="2" id="KW-0233">DNA recombination</keyword>
<dbReference type="GO" id="GO:0006310">
    <property type="term" value="P:DNA recombination"/>
    <property type="evidence" value="ECO:0007669"/>
    <property type="project" value="UniProtKB-KW"/>
</dbReference>
<sequence>MGKVMAELRRRFKGTRCDTDRHGNVRWYALDPNGRKIRLRGEPGSDHWLEQYHAARTGEHIPDRSPTAGTLAHLIRQWRRSPDWDRLADATKKTRGRILDDIERKSGDLPVSAITAANIRAGRNMRASTPAAANNHIKILSALFAWGMENELCAQNPARGVKKLPMRKGGFHSWTVEDCLAFEARWPLGTLPRTAYALALYLGLRRQDIPKLGPQHVTKDGFMRVPRQKNRGRSEAPQEVWICPPLQEALDAFEMKGLTYLQTEQGKARSVAGLGNSFREWCDAAGLPHCSAHGLRKAVAARMREAGCSIGDIQSVTDQETSAEVDRYTRDAAKKSASKRALQKTFGEQNVPPVGGDNQKVGRN</sequence>
<dbReference type="EMBL" id="AWFB01000078">
    <property type="protein sequence ID" value="RAN30667.1"/>
    <property type="molecule type" value="Genomic_DNA"/>
</dbReference>
<evidence type="ECO:0000313" key="5">
    <source>
        <dbReference type="EMBL" id="RAN30667.1"/>
    </source>
</evidence>
<dbReference type="AlphaFoldDB" id="A0A8B2PJB8"/>
<evidence type="ECO:0000259" key="4">
    <source>
        <dbReference type="Pfam" id="PF00589"/>
    </source>
</evidence>
<dbReference type="Gene3D" id="1.10.150.130">
    <property type="match status" value="1"/>
</dbReference>
<feature type="domain" description="Tyr recombinase" evidence="4">
    <location>
        <begin position="187"/>
        <end position="333"/>
    </location>
</feature>
<reference evidence="5 6" key="1">
    <citation type="submission" date="2013-04" db="EMBL/GenBank/DDBJ databases">
        <title>Hyphomonas sp. T24B3 Genome Sequencing.</title>
        <authorList>
            <person name="Lai Q."/>
            <person name="Shao Z."/>
        </authorList>
    </citation>
    <scope>NUCLEOTIDE SEQUENCE [LARGE SCALE GENOMIC DNA]</scope>
    <source>
        <strain evidence="5 6">T24B3</strain>
    </source>
</reference>
<dbReference type="InterPro" id="IPR002104">
    <property type="entry name" value="Integrase_catalytic"/>
</dbReference>
<dbReference type="InterPro" id="IPR013762">
    <property type="entry name" value="Integrase-like_cat_sf"/>
</dbReference>
<keyword evidence="6" id="KW-1185">Reference proteome</keyword>
<dbReference type="InterPro" id="IPR011010">
    <property type="entry name" value="DNA_brk_join_enz"/>
</dbReference>
<proteinExistence type="predicted"/>
<dbReference type="InterPro" id="IPR010998">
    <property type="entry name" value="Integrase_recombinase_N"/>
</dbReference>
<dbReference type="GO" id="GO:0003677">
    <property type="term" value="F:DNA binding"/>
    <property type="evidence" value="ECO:0007669"/>
    <property type="project" value="UniProtKB-KW"/>
</dbReference>
<dbReference type="SUPFAM" id="SSF56349">
    <property type="entry name" value="DNA breaking-rejoining enzymes"/>
    <property type="match status" value="1"/>
</dbReference>